<dbReference type="InterPro" id="IPR004045">
    <property type="entry name" value="Glutathione_S-Trfase_N"/>
</dbReference>
<dbReference type="Gene3D" id="1.20.1050.10">
    <property type="match status" value="1"/>
</dbReference>
<dbReference type="Pfam" id="PF13417">
    <property type="entry name" value="GST_N_3"/>
    <property type="match status" value="1"/>
</dbReference>
<keyword evidence="4" id="KW-1185">Reference proteome</keyword>
<evidence type="ECO:0000259" key="2">
    <source>
        <dbReference type="PROSITE" id="PS50405"/>
    </source>
</evidence>
<feature type="domain" description="GST C-terminal" evidence="2">
    <location>
        <begin position="89"/>
        <end position="215"/>
    </location>
</feature>
<dbReference type="SUPFAM" id="SSF47616">
    <property type="entry name" value="GST C-terminal domain-like"/>
    <property type="match status" value="1"/>
</dbReference>
<gene>
    <name evidence="3" type="ORF">LA76x_0901</name>
</gene>
<dbReference type="KEGG" id="lab:LA76x_0901"/>
<dbReference type="PATRIC" id="fig|84531.8.peg.929"/>
<evidence type="ECO:0000313" key="3">
    <source>
        <dbReference type="EMBL" id="ALN79062.1"/>
    </source>
</evidence>
<keyword evidence="3" id="KW-0808">Transferase</keyword>
<dbReference type="InterPro" id="IPR004046">
    <property type="entry name" value="GST_C"/>
</dbReference>
<dbReference type="SFLD" id="SFLDS00019">
    <property type="entry name" value="Glutathione_Transferase_(cytos"/>
    <property type="match status" value="1"/>
</dbReference>
<evidence type="ECO:0000259" key="1">
    <source>
        <dbReference type="PROSITE" id="PS50404"/>
    </source>
</evidence>
<proteinExistence type="predicted"/>
<dbReference type="SFLD" id="SFLDG00358">
    <property type="entry name" value="Main_(cytGST)"/>
    <property type="match status" value="1"/>
</dbReference>
<dbReference type="InterPro" id="IPR036249">
    <property type="entry name" value="Thioredoxin-like_sf"/>
</dbReference>
<dbReference type="CDD" id="cd00299">
    <property type="entry name" value="GST_C_family"/>
    <property type="match status" value="1"/>
</dbReference>
<dbReference type="Gene3D" id="3.40.30.10">
    <property type="entry name" value="Glutaredoxin"/>
    <property type="match status" value="1"/>
</dbReference>
<feature type="domain" description="GST N-terminal" evidence="1">
    <location>
        <begin position="1"/>
        <end position="83"/>
    </location>
</feature>
<reference evidence="3 4" key="1">
    <citation type="journal article" date="2015" name="BMC Genomics">
        <title>Comparative genomics and metabolic profiling of the genus Lysobacter.</title>
        <authorList>
            <person name="de Bruijn I."/>
            <person name="Cheng X."/>
            <person name="de Jager V."/>
            <person name="Exposito R.G."/>
            <person name="Watrous J."/>
            <person name="Patel N."/>
            <person name="Postma J."/>
            <person name="Dorrestein P.C."/>
            <person name="Kobayashi D."/>
            <person name="Raaijmakers J.M."/>
        </authorList>
    </citation>
    <scope>NUCLEOTIDE SEQUENCE [LARGE SCALE GENOMIC DNA]</scope>
    <source>
        <strain evidence="3 4">76</strain>
    </source>
</reference>
<dbReference type="PANTHER" id="PTHR44051:SF8">
    <property type="entry name" value="GLUTATHIONE S-TRANSFERASE GSTA"/>
    <property type="match status" value="1"/>
</dbReference>
<dbReference type="InterPro" id="IPR010987">
    <property type="entry name" value="Glutathione-S-Trfase_C-like"/>
</dbReference>
<dbReference type="RefSeq" id="WP_057916746.1">
    <property type="nucleotide sequence ID" value="NZ_CP011129.1"/>
</dbReference>
<evidence type="ECO:0000313" key="4">
    <source>
        <dbReference type="Proteomes" id="UP000060787"/>
    </source>
</evidence>
<dbReference type="InterPro" id="IPR040079">
    <property type="entry name" value="Glutathione_S-Trfase"/>
</dbReference>
<dbReference type="PROSITE" id="PS50405">
    <property type="entry name" value="GST_CTER"/>
    <property type="match status" value="1"/>
</dbReference>
<accession>A0A0S2F690</accession>
<dbReference type="EMBL" id="CP011129">
    <property type="protein sequence ID" value="ALN79062.1"/>
    <property type="molecule type" value="Genomic_DNA"/>
</dbReference>
<dbReference type="GO" id="GO:0016740">
    <property type="term" value="F:transferase activity"/>
    <property type="evidence" value="ECO:0007669"/>
    <property type="project" value="UniProtKB-KW"/>
</dbReference>
<dbReference type="Pfam" id="PF00043">
    <property type="entry name" value="GST_C"/>
    <property type="match status" value="1"/>
</dbReference>
<dbReference type="CDD" id="cd00570">
    <property type="entry name" value="GST_N_family"/>
    <property type="match status" value="1"/>
</dbReference>
<dbReference type="AlphaFoldDB" id="A0A0S2F690"/>
<name>A0A0S2F690_LYSAN</name>
<dbReference type="InterPro" id="IPR036282">
    <property type="entry name" value="Glutathione-S-Trfase_C_sf"/>
</dbReference>
<dbReference type="SUPFAM" id="SSF52833">
    <property type="entry name" value="Thioredoxin-like"/>
    <property type="match status" value="1"/>
</dbReference>
<organism evidence="3 4">
    <name type="scientific">Lysobacter antibioticus</name>
    <dbReference type="NCBI Taxonomy" id="84531"/>
    <lineage>
        <taxon>Bacteria</taxon>
        <taxon>Pseudomonadati</taxon>
        <taxon>Pseudomonadota</taxon>
        <taxon>Gammaproteobacteria</taxon>
        <taxon>Lysobacterales</taxon>
        <taxon>Lysobacteraceae</taxon>
        <taxon>Lysobacter</taxon>
    </lineage>
</organism>
<protein>
    <submittedName>
        <fullName evidence="3">Glutathione S-transferase, C-terminal domain protein</fullName>
    </submittedName>
</protein>
<dbReference type="PANTHER" id="PTHR44051">
    <property type="entry name" value="GLUTATHIONE S-TRANSFERASE-RELATED"/>
    <property type="match status" value="1"/>
</dbReference>
<dbReference type="Proteomes" id="UP000060787">
    <property type="component" value="Chromosome"/>
</dbReference>
<dbReference type="STRING" id="84531.LA76x_0901"/>
<dbReference type="PROSITE" id="PS50404">
    <property type="entry name" value="GST_NTER"/>
    <property type="match status" value="1"/>
</dbReference>
<sequence>MSLTLYQHPLASFCHKVLIALYENGTAFEPHLVDLGNPDARAEFCELWPVGKMPVLRDEARDRTVPETTVIIEYLEQHYPGARPLLPSDHDERLDVRLWDRFFDLYVQVPVQKIVVDRIRPQASRDPYGVAEAQATLANAYDMLEQRMRERTWACGEEFGLADCAASPALFYAGIVAPFPPGHTHLAAYFERLMARPSVQRTIAEARPYFPMFPFVDAMPARFLHGDAP</sequence>